<dbReference type="Pfam" id="PF01822">
    <property type="entry name" value="WSC"/>
    <property type="match status" value="3"/>
</dbReference>
<protein>
    <submittedName>
        <fullName evidence="3">WSC-domain-containing protein</fullName>
    </submittedName>
</protein>
<dbReference type="PROSITE" id="PS51212">
    <property type="entry name" value="WSC"/>
    <property type="match status" value="3"/>
</dbReference>
<dbReference type="PANTHER" id="PTHR43662">
    <property type="match status" value="1"/>
</dbReference>
<sequence length="776" mass="80487">MFSQLLSLVALAAVANAEHWIFGGSRPIITTRLDSIVNPGAIGSHVHSVVGASRFKNTYDADDLRQSKCTTIPVQPDKSNYWAPQLYHRDQNTGALTPMQTGFNIYYLVRNGPKNQPIKAFPKGLRMVAGDPNRKTYNASSFADQAVSYVCLDYSGAHNNDPNYAERPNFFPQNCPNGMRAQIFFPSCWDGVNLDSADHKSHMAYPIQNYNSGDCPDSHPVHLVSLFYEMIVSVDQYSYWGPGTWVFANGDTTGYGHHGDFQDGWDTALLQTAIDTCTNANGNVMDCPALAAHFDQASADACVLETEYVDENIGADPSQPITKLPGCNPIWDGTGSKPACPNADAGTPALVPAQVPLPSGWSEVGCIAEGTSGRALTGASLTSKTMTRAVCADFCASKGFKLAGVEFGDECYCDNQVRNGASQNTITWNLCTSHCAANANEICGGPARLTLLSTANPGAVSSASPSVHSTTAKPSSTANAASSAVLVVSSPSSSAVATTSAHSASTTSSKASSTVSAPASSSSSVAVPAGWIGAGCVSDNAARALTGYSFANDQMTVASCVSTCASKGYSLAGIEYGRECYCGNTFSNSQGKSLPASTCNMACAGDKTATCGGSWALTAFKANNINIALPSSPVASSSAPSASAPSNSTSTSGVPAGWTALGCRKDNVKGRTLNVDAYTSQNMTVASCIAHCSARGHTMAGVEYARECYCGSAFVNGGGAAVADSACNMACAGDSASVCGGPDALTVFSSKAVSGSARRAHKARSFGRSHQHSDMF</sequence>
<dbReference type="PANTHER" id="PTHR43662:SF3">
    <property type="entry name" value="DOMAIN PROTEIN, PUTATIVE (AFU_ORTHOLOGUE AFUA_6G11970)-RELATED"/>
    <property type="match status" value="1"/>
</dbReference>
<evidence type="ECO:0000313" key="3">
    <source>
        <dbReference type="EMBL" id="RDX43619.1"/>
    </source>
</evidence>
<accession>A0A371CTL9</accession>
<feature type="domain" description="WSC" evidence="2">
    <location>
        <begin position="360"/>
        <end position="455"/>
    </location>
</feature>
<reference evidence="3 4" key="1">
    <citation type="journal article" date="2018" name="Biotechnol. Biofuels">
        <title>Integrative visual omics of the white-rot fungus Polyporus brumalis exposes the biotechnological potential of its oxidative enzymes for delignifying raw plant biomass.</title>
        <authorList>
            <person name="Miyauchi S."/>
            <person name="Rancon A."/>
            <person name="Drula E."/>
            <person name="Hage H."/>
            <person name="Chaduli D."/>
            <person name="Favel A."/>
            <person name="Grisel S."/>
            <person name="Henrissat B."/>
            <person name="Herpoel-Gimbert I."/>
            <person name="Ruiz-Duenas F.J."/>
            <person name="Chevret D."/>
            <person name="Hainaut M."/>
            <person name="Lin J."/>
            <person name="Wang M."/>
            <person name="Pangilinan J."/>
            <person name="Lipzen A."/>
            <person name="Lesage-Meessen L."/>
            <person name="Navarro D."/>
            <person name="Riley R."/>
            <person name="Grigoriev I.V."/>
            <person name="Zhou S."/>
            <person name="Raouche S."/>
            <person name="Rosso M.N."/>
        </authorList>
    </citation>
    <scope>NUCLEOTIDE SEQUENCE [LARGE SCALE GENOMIC DNA]</scope>
    <source>
        <strain evidence="3 4">BRFM 1820</strain>
    </source>
</reference>
<name>A0A371CTL9_9APHY</name>
<keyword evidence="4" id="KW-1185">Reference proteome</keyword>
<feature type="signal peptide" evidence="1">
    <location>
        <begin position="1"/>
        <end position="17"/>
    </location>
</feature>
<proteinExistence type="predicted"/>
<dbReference type="SMART" id="SM00321">
    <property type="entry name" value="WSC"/>
    <property type="match status" value="3"/>
</dbReference>
<dbReference type="InterPro" id="IPR018535">
    <property type="entry name" value="DUF1996"/>
</dbReference>
<dbReference type="OrthoDB" id="74764at2759"/>
<dbReference type="STRING" id="139420.A0A371CTL9"/>
<evidence type="ECO:0000259" key="2">
    <source>
        <dbReference type="PROSITE" id="PS51212"/>
    </source>
</evidence>
<dbReference type="AlphaFoldDB" id="A0A371CTL9"/>
<dbReference type="EMBL" id="KZ857462">
    <property type="protein sequence ID" value="RDX43619.1"/>
    <property type="molecule type" value="Genomic_DNA"/>
</dbReference>
<feature type="chain" id="PRO_5016662311" evidence="1">
    <location>
        <begin position="18"/>
        <end position="776"/>
    </location>
</feature>
<evidence type="ECO:0000313" key="4">
    <source>
        <dbReference type="Proteomes" id="UP000256964"/>
    </source>
</evidence>
<feature type="domain" description="WSC" evidence="2">
    <location>
        <begin position="657"/>
        <end position="751"/>
    </location>
</feature>
<gene>
    <name evidence="3" type="ORF">OH76DRAFT_1361045</name>
</gene>
<evidence type="ECO:0000256" key="1">
    <source>
        <dbReference type="SAM" id="SignalP"/>
    </source>
</evidence>
<dbReference type="InterPro" id="IPR002889">
    <property type="entry name" value="WSC_carb-bd"/>
</dbReference>
<organism evidence="3 4">
    <name type="scientific">Lentinus brumalis</name>
    <dbReference type="NCBI Taxonomy" id="2498619"/>
    <lineage>
        <taxon>Eukaryota</taxon>
        <taxon>Fungi</taxon>
        <taxon>Dikarya</taxon>
        <taxon>Basidiomycota</taxon>
        <taxon>Agaricomycotina</taxon>
        <taxon>Agaricomycetes</taxon>
        <taxon>Polyporales</taxon>
        <taxon>Polyporaceae</taxon>
        <taxon>Lentinus</taxon>
    </lineage>
</organism>
<dbReference type="Proteomes" id="UP000256964">
    <property type="component" value="Unassembled WGS sequence"/>
</dbReference>
<keyword evidence="1" id="KW-0732">Signal</keyword>
<feature type="domain" description="WSC" evidence="2">
    <location>
        <begin position="530"/>
        <end position="623"/>
    </location>
</feature>
<dbReference type="Pfam" id="PF09362">
    <property type="entry name" value="DUF1996"/>
    <property type="match status" value="1"/>
</dbReference>